<name>A0A379PQT5_9PROT</name>
<dbReference type="Pfam" id="PF23130">
    <property type="entry name" value="IcmW"/>
    <property type="match status" value="1"/>
</dbReference>
<dbReference type="AlphaFoldDB" id="A0A379PQT5"/>
<evidence type="ECO:0000313" key="1">
    <source>
        <dbReference type="EMBL" id="SUE95469.1"/>
    </source>
</evidence>
<protein>
    <submittedName>
        <fullName evidence="1">Uncharacterized protein</fullName>
    </submittedName>
</protein>
<sequence>MPDLERDGVLEWVRRAEPAVAAMVAGLIRSVEDDPAVLPLLTAFGQHLDKDAGGGGSLAGLFTDEGLHLREAMAQLGVARLLRLLAWFDEAPVGRFHPWPEALLRDETTEAGACLRAMLAALHRQTLLERLFAPARLQLLAEVLGEARREAA</sequence>
<gene>
    <name evidence="1" type="ORF">NCTC13291_04356</name>
</gene>
<dbReference type="EMBL" id="UGVN01000003">
    <property type="protein sequence ID" value="SUE95469.1"/>
    <property type="molecule type" value="Genomic_DNA"/>
</dbReference>
<dbReference type="InterPro" id="IPR057079">
    <property type="entry name" value="IcmW-like"/>
</dbReference>
<reference evidence="1 2" key="1">
    <citation type="submission" date="2018-06" db="EMBL/GenBank/DDBJ databases">
        <authorList>
            <consortium name="Pathogen Informatics"/>
            <person name="Doyle S."/>
        </authorList>
    </citation>
    <scope>NUCLEOTIDE SEQUENCE [LARGE SCALE GENOMIC DNA]</scope>
    <source>
        <strain evidence="1 2">NCTC13291</strain>
    </source>
</reference>
<organism evidence="1 2">
    <name type="scientific">Roseomonas mucosa</name>
    <dbReference type="NCBI Taxonomy" id="207340"/>
    <lineage>
        <taxon>Bacteria</taxon>
        <taxon>Pseudomonadati</taxon>
        <taxon>Pseudomonadota</taxon>
        <taxon>Alphaproteobacteria</taxon>
        <taxon>Acetobacterales</taxon>
        <taxon>Roseomonadaceae</taxon>
        <taxon>Roseomonas</taxon>
    </lineage>
</organism>
<evidence type="ECO:0000313" key="2">
    <source>
        <dbReference type="Proteomes" id="UP000254919"/>
    </source>
</evidence>
<accession>A0A379PQT5</accession>
<dbReference type="RefSeq" id="WP_075822811.1">
    <property type="nucleotide sequence ID" value="NZ_CBCSHT010000052.1"/>
</dbReference>
<proteinExistence type="predicted"/>
<dbReference type="Proteomes" id="UP000254919">
    <property type="component" value="Unassembled WGS sequence"/>
</dbReference>